<gene>
    <name evidence="9" type="ORF">BN2476_630065</name>
</gene>
<evidence type="ECO:0000256" key="5">
    <source>
        <dbReference type="ARBA" id="ARBA00022989"/>
    </source>
</evidence>
<dbReference type="GO" id="GO:0016757">
    <property type="term" value="F:glycosyltransferase activity"/>
    <property type="evidence" value="ECO:0007669"/>
    <property type="project" value="UniProtKB-KW"/>
</dbReference>
<dbReference type="EMBL" id="CYGY02000063">
    <property type="protein sequence ID" value="SIT48232.1"/>
    <property type="molecule type" value="Genomic_DNA"/>
</dbReference>
<keyword evidence="3 9" id="KW-0808">Transferase</keyword>
<feature type="binding site" evidence="7">
    <location>
        <position position="217"/>
    </location>
    <ligand>
        <name>Mg(2+)</name>
        <dbReference type="ChEBI" id="CHEBI:18420"/>
    </ligand>
</feature>
<dbReference type="Proteomes" id="UP000195569">
    <property type="component" value="Unassembled WGS sequence"/>
</dbReference>
<evidence type="ECO:0000256" key="7">
    <source>
        <dbReference type="PIRSR" id="PIRSR600715-1"/>
    </source>
</evidence>
<feature type="transmembrane region" description="Helical" evidence="8">
    <location>
        <begin position="98"/>
        <end position="119"/>
    </location>
</feature>
<accession>A0A1N7SLN0</accession>
<dbReference type="GO" id="GO:0046872">
    <property type="term" value="F:metal ion binding"/>
    <property type="evidence" value="ECO:0007669"/>
    <property type="project" value="UniProtKB-KW"/>
</dbReference>
<keyword evidence="2" id="KW-1003">Cell membrane</keyword>
<proteinExistence type="predicted"/>
<comment type="caution">
    <text evidence="9">The sequence shown here is derived from an EMBL/GenBank/DDBJ whole genome shotgun (WGS) entry which is preliminary data.</text>
</comment>
<dbReference type="GO" id="GO:0071555">
    <property type="term" value="P:cell wall organization"/>
    <property type="evidence" value="ECO:0007669"/>
    <property type="project" value="TreeGrafter"/>
</dbReference>
<reference evidence="9" key="1">
    <citation type="submission" date="2016-12" db="EMBL/GenBank/DDBJ databases">
        <authorList>
            <person name="Moulin L."/>
        </authorList>
    </citation>
    <scope>NUCLEOTIDE SEQUENCE [LARGE SCALE GENOMIC DNA]</scope>
    <source>
        <strain evidence="9">STM 7183</strain>
    </source>
</reference>
<dbReference type="PANTHER" id="PTHR22926">
    <property type="entry name" value="PHOSPHO-N-ACETYLMURAMOYL-PENTAPEPTIDE-TRANSFERASE"/>
    <property type="match status" value="1"/>
</dbReference>
<keyword evidence="7" id="KW-0479">Metal-binding</keyword>
<evidence type="ECO:0000256" key="1">
    <source>
        <dbReference type="ARBA" id="ARBA00004651"/>
    </source>
</evidence>
<dbReference type="Pfam" id="PF00953">
    <property type="entry name" value="Glycos_transf_4"/>
    <property type="match status" value="1"/>
</dbReference>
<keyword evidence="4 8" id="KW-0812">Transmembrane</keyword>
<evidence type="ECO:0000256" key="6">
    <source>
        <dbReference type="ARBA" id="ARBA00023136"/>
    </source>
</evidence>
<dbReference type="CDD" id="cd06912">
    <property type="entry name" value="GT_MraY_like"/>
    <property type="match status" value="1"/>
</dbReference>
<feature type="transmembrane region" description="Helical" evidence="8">
    <location>
        <begin position="46"/>
        <end position="66"/>
    </location>
</feature>
<keyword evidence="6 8" id="KW-0472">Membrane</keyword>
<evidence type="ECO:0000256" key="8">
    <source>
        <dbReference type="SAM" id="Phobius"/>
    </source>
</evidence>
<feature type="transmembrane region" description="Helical" evidence="8">
    <location>
        <begin position="131"/>
        <end position="156"/>
    </location>
</feature>
<evidence type="ECO:0000256" key="2">
    <source>
        <dbReference type="ARBA" id="ARBA00022475"/>
    </source>
</evidence>
<dbReference type="InterPro" id="IPR000715">
    <property type="entry name" value="Glycosyl_transferase_4"/>
</dbReference>
<organism evidence="9 10">
    <name type="scientific">Paraburkholderia piptadeniae</name>
    <dbReference type="NCBI Taxonomy" id="1701573"/>
    <lineage>
        <taxon>Bacteria</taxon>
        <taxon>Pseudomonadati</taxon>
        <taxon>Pseudomonadota</taxon>
        <taxon>Betaproteobacteria</taxon>
        <taxon>Burkholderiales</taxon>
        <taxon>Burkholderiaceae</taxon>
        <taxon>Paraburkholderia</taxon>
    </lineage>
</organism>
<feature type="transmembrane region" description="Helical" evidence="8">
    <location>
        <begin position="218"/>
        <end position="236"/>
    </location>
</feature>
<comment type="subcellular location">
    <subcellularLocation>
        <location evidence="1">Cell membrane</location>
        <topology evidence="1">Multi-pass membrane protein</topology>
    </subcellularLocation>
</comment>
<protein>
    <submittedName>
        <fullName evidence="9">Undecaprenyl phosphate N-acetylglucosaminyltransferase</fullName>
        <ecNumber evidence="9">2.4.1.-</ecNumber>
    </submittedName>
</protein>
<dbReference type="GO" id="GO:0009103">
    <property type="term" value="P:lipopolysaccharide biosynthetic process"/>
    <property type="evidence" value="ECO:0007669"/>
    <property type="project" value="TreeGrafter"/>
</dbReference>
<dbReference type="AlphaFoldDB" id="A0A1N7SLN0"/>
<sequence length="368" mass="39100">MEPVAVFALAFIFAAALIKTRGWHLKLTGDSDLAGVQKVHGVSVPRVGGVAVFGSLALFVGTTCLLGKSDASNELLILVLACSLPAFGSGLIEDMTKAVVPVVRLAMSMMSALLGYLLLSASVGRTGIEPFDHLLQFAVVAMPLTLVAVAGVSNAINLIDGYNGLASGVSCAALLGMGALGYEAGDMVIVELSLVCVAALLGFMMWNFPLGRIFLGDGGAYFAGFVVAELALLLVVRNRSISPWSVLLLIGYPVTETLFSIARRRFISRTPAAEPDARHLHHLVYRWVALQPWSTDTRLGDLRNPLTTIVLWTLNAGAVVPAVCLHDDEPAAMAWLAGFVLVYSALYGSLYRSGSPVTGFVQRPWIEL</sequence>
<keyword evidence="9" id="KW-0328">Glycosyltransferase</keyword>
<dbReference type="RefSeq" id="WP_087737900.1">
    <property type="nucleotide sequence ID" value="NZ_CYGY02000063.1"/>
</dbReference>
<name>A0A1N7SLN0_9BURK</name>
<keyword evidence="5 8" id="KW-1133">Transmembrane helix</keyword>
<evidence type="ECO:0000256" key="3">
    <source>
        <dbReference type="ARBA" id="ARBA00022679"/>
    </source>
</evidence>
<dbReference type="GO" id="GO:0044038">
    <property type="term" value="P:cell wall macromolecule biosynthetic process"/>
    <property type="evidence" value="ECO:0007669"/>
    <property type="project" value="TreeGrafter"/>
</dbReference>
<comment type="cofactor">
    <cofactor evidence="7">
        <name>Mg(2+)</name>
        <dbReference type="ChEBI" id="CHEBI:18420"/>
    </cofactor>
</comment>
<feature type="transmembrane region" description="Helical" evidence="8">
    <location>
        <begin position="188"/>
        <end position="206"/>
    </location>
</feature>
<feature type="transmembrane region" description="Helical" evidence="8">
    <location>
        <begin position="243"/>
        <end position="262"/>
    </location>
</feature>
<dbReference type="PANTHER" id="PTHR22926:SF3">
    <property type="entry name" value="UNDECAPRENYL-PHOSPHATE ALPHA-N-ACETYLGLUCOSAMINYL 1-PHOSPHATE TRANSFERASE"/>
    <property type="match status" value="1"/>
</dbReference>
<dbReference type="GO" id="GO:0005886">
    <property type="term" value="C:plasma membrane"/>
    <property type="evidence" value="ECO:0007669"/>
    <property type="project" value="UniProtKB-SubCell"/>
</dbReference>
<evidence type="ECO:0000313" key="9">
    <source>
        <dbReference type="EMBL" id="SIT48232.1"/>
    </source>
</evidence>
<dbReference type="EC" id="2.4.1.-" evidence="9"/>
<keyword evidence="10" id="KW-1185">Reference proteome</keyword>
<feature type="transmembrane region" description="Helical" evidence="8">
    <location>
        <begin position="332"/>
        <end position="350"/>
    </location>
</feature>
<feature type="transmembrane region" description="Helical" evidence="8">
    <location>
        <begin position="75"/>
        <end position="92"/>
    </location>
</feature>
<evidence type="ECO:0000256" key="4">
    <source>
        <dbReference type="ARBA" id="ARBA00022692"/>
    </source>
</evidence>
<dbReference type="GO" id="GO:0016780">
    <property type="term" value="F:phosphotransferase activity, for other substituted phosphate groups"/>
    <property type="evidence" value="ECO:0007669"/>
    <property type="project" value="InterPro"/>
</dbReference>
<feature type="binding site" evidence="7">
    <location>
        <position position="157"/>
    </location>
    <ligand>
        <name>Mg(2+)</name>
        <dbReference type="ChEBI" id="CHEBI:18420"/>
    </ligand>
</feature>
<keyword evidence="7" id="KW-0460">Magnesium</keyword>
<evidence type="ECO:0000313" key="10">
    <source>
        <dbReference type="Proteomes" id="UP000195569"/>
    </source>
</evidence>
<feature type="transmembrane region" description="Helical" evidence="8">
    <location>
        <begin position="306"/>
        <end position="325"/>
    </location>
</feature>